<accession>A0ABT6AG75</accession>
<dbReference type="PANTHER" id="PTHR43796">
    <property type="entry name" value="CARBOXYNORSPERMIDINE SYNTHASE"/>
    <property type="match status" value="1"/>
</dbReference>
<keyword evidence="3" id="KW-1185">Reference proteome</keyword>
<gene>
    <name evidence="2" type="ORF">P3W85_01345</name>
</gene>
<dbReference type="Proteomes" id="UP001216674">
    <property type="component" value="Unassembled WGS sequence"/>
</dbReference>
<sequence>MNVIALGGCGLMGRHFVETAIKLKAFTRLTIADRNVGAARDYALALRHPSIDSMEVDARDRVALTNVLRQYDVVVSTIGPYYLFGTAVLECAIDAGCHYIDICDDPEPTLAMLDLDAKAEAAGITAIIGMGASPGVSNLLASTAIRQVGAPHRVVTTWGSTSRAKEEENADSEMGAVLEHWVEQVTGRIPVFRAGEIAFGSPLAEIRLDVPGVGTVKAHTVGHPEPVTLPGTFPSIRESVNAMVFSHGMVGVLKVLQARVDKHGQTIKQAAELMHAIFVSKDLSGLSFGESMYLLKRSLAETLFGRRYIPAEMAAIAEGRKGKKRHICSAWLNGEIPGGMGPNTCIPTAVALIMLARNQISKRGVSAPEAAIPADAFFGHLGPFVRLRDPNQPVVALREAFVQ</sequence>
<dbReference type="Gene3D" id="3.30.360.10">
    <property type="entry name" value="Dihydrodipicolinate Reductase, domain 2"/>
    <property type="match status" value="1"/>
</dbReference>
<dbReference type="EMBL" id="JARJLM010000017">
    <property type="protein sequence ID" value="MDF3831608.1"/>
    <property type="molecule type" value="Genomic_DNA"/>
</dbReference>
<dbReference type="Pfam" id="PF03435">
    <property type="entry name" value="Sacchrp_dh_NADP"/>
    <property type="match status" value="1"/>
</dbReference>
<proteinExistence type="predicted"/>
<reference evidence="2 3" key="1">
    <citation type="submission" date="2023-03" db="EMBL/GenBank/DDBJ databases">
        <title>Draft assemblies of triclosan tolerant bacteria isolated from returned activated sludge.</title>
        <authorList>
            <person name="Van Hamelsveld S."/>
        </authorList>
    </citation>
    <scope>NUCLEOTIDE SEQUENCE [LARGE SCALE GENOMIC DNA]</scope>
    <source>
        <strain evidence="2 3">GW210010_S58</strain>
    </source>
</reference>
<dbReference type="InterPro" id="IPR005097">
    <property type="entry name" value="Sacchrp_dh_NADP-bd"/>
</dbReference>
<evidence type="ECO:0000313" key="2">
    <source>
        <dbReference type="EMBL" id="MDF3831608.1"/>
    </source>
</evidence>
<evidence type="ECO:0000313" key="3">
    <source>
        <dbReference type="Proteomes" id="UP001216674"/>
    </source>
</evidence>
<protein>
    <submittedName>
        <fullName evidence="2">Saccharopine dehydrogenase NADP-binding domain-containing protein</fullName>
    </submittedName>
</protein>
<name>A0ABT6AG75_9BURK</name>
<dbReference type="PANTHER" id="PTHR43796:SF2">
    <property type="entry name" value="CARBOXYNORSPERMIDINE SYNTHASE"/>
    <property type="match status" value="1"/>
</dbReference>
<dbReference type="SUPFAM" id="SSF51735">
    <property type="entry name" value="NAD(P)-binding Rossmann-fold domains"/>
    <property type="match status" value="1"/>
</dbReference>
<dbReference type="RefSeq" id="WP_276263444.1">
    <property type="nucleotide sequence ID" value="NZ_JARJLM010000017.1"/>
</dbReference>
<organism evidence="2 3">
    <name type="scientific">Cupriavidus basilensis</name>
    <dbReference type="NCBI Taxonomy" id="68895"/>
    <lineage>
        <taxon>Bacteria</taxon>
        <taxon>Pseudomonadati</taxon>
        <taxon>Pseudomonadota</taxon>
        <taxon>Betaproteobacteria</taxon>
        <taxon>Burkholderiales</taxon>
        <taxon>Burkholderiaceae</taxon>
        <taxon>Cupriavidus</taxon>
    </lineage>
</organism>
<feature type="domain" description="Saccharopine dehydrogenase NADP binding" evidence="1">
    <location>
        <begin position="6"/>
        <end position="127"/>
    </location>
</feature>
<dbReference type="Gene3D" id="3.40.50.720">
    <property type="entry name" value="NAD(P)-binding Rossmann-like Domain"/>
    <property type="match status" value="1"/>
</dbReference>
<comment type="caution">
    <text evidence="2">The sequence shown here is derived from an EMBL/GenBank/DDBJ whole genome shotgun (WGS) entry which is preliminary data.</text>
</comment>
<evidence type="ECO:0000259" key="1">
    <source>
        <dbReference type="Pfam" id="PF03435"/>
    </source>
</evidence>
<dbReference type="InterPro" id="IPR036291">
    <property type="entry name" value="NAD(P)-bd_dom_sf"/>
</dbReference>